<dbReference type="AlphaFoldDB" id="A0A3S4T7H4"/>
<accession>A0A3S4T7H4</accession>
<evidence type="ECO:0000313" key="2">
    <source>
        <dbReference type="EMBL" id="RWX44652.1"/>
    </source>
</evidence>
<comment type="caution">
    <text evidence="2">The sequence shown here is derived from an EMBL/GenBank/DDBJ whole genome shotgun (WGS) entry which is preliminary data.</text>
</comment>
<organism evidence="2 3">
    <name type="scientific">Candidatus Electrothrix aarhusensis</name>
    <dbReference type="NCBI Taxonomy" id="1859131"/>
    <lineage>
        <taxon>Bacteria</taxon>
        <taxon>Pseudomonadati</taxon>
        <taxon>Thermodesulfobacteriota</taxon>
        <taxon>Desulfobulbia</taxon>
        <taxon>Desulfobulbales</taxon>
        <taxon>Desulfobulbaceae</taxon>
        <taxon>Candidatus Electrothrix</taxon>
    </lineage>
</organism>
<reference evidence="2 3" key="1">
    <citation type="submission" date="2017-01" db="EMBL/GenBank/DDBJ databases">
        <title>The cable genome- insights into the physiology and evolution of filamentous bacteria capable of sulfide oxidation via long distance electron transfer.</title>
        <authorList>
            <person name="Schreiber L."/>
            <person name="Bjerg J.T."/>
            <person name="Boggild A."/>
            <person name="Van De Vossenberg J."/>
            <person name="Meysman F."/>
            <person name="Nielsen L.P."/>
            <person name="Schramm A."/>
            <person name="Kjeldsen K.U."/>
        </authorList>
    </citation>
    <scope>NUCLEOTIDE SEQUENCE [LARGE SCALE GENOMIC DNA]</scope>
    <source>
        <strain evidence="2">MCF</strain>
    </source>
</reference>
<name>A0A3S4T7H4_9BACT</name>
<keyword evidence="3" id="KW-1185">Reference proteome</keyword>
<dbReference type="Proteomes" id="UP000287853">
    <property type="component" value="Unassembled WGS sequence"/>
</dbReference>
<evidence type="ECO:0000313" key="3">
    <source>
        <dbReference type="Proteomes" id="UP000287853"/>
    </source>
</evidence>
<feature type="chain" id="PRO_5018634336" evidence="1">
    <location>
        <begin position="27"/>
        <end position="198"/>
    </location>
</feature>
<dbReference type="EMBL" id="MTKO01000091">
    <property type="protein sequence ID" value="RWX44652.1"/>
    <property type="molecule type" value="Genomic_DNA"/>
</dbReference>
<evidence type="ECO:0000256" key="1">
    <source>
        <dbReference type="SAM" id="SignalP"/>
    </source>
</evidence>
<proteinExistence type="predicted"/>
<sequence>MVKKVAFFCSLLVFLLVVGSSSQSSAARKSSFYKMAKKTSSRLVSSSWRSLGADCNKADQLMQIIGDGVDRVTRDIKKKKFRGKMAVDFGNGYIEGLVSTLDDIIDQCSNECSMIGQASGEWSAEIFCAVSEVVGQSAQFDGLDDRPNLICGEAYRMSCESTFVGQAKKMCLVYAVGNNFNNYYPASRGGCCSYDIED</sequence>
<keyword evidence="1" id="KW-0732">Signal</keyword>
<feature type="signal peptide" evidence="1">
    <location>
        <begin position="1"/>
        <end position="26"/>
    </location>
</feature>
<gene>
    <name evidence="2" type="ORF">H206_01649</name>
</gene>
<protein>
    <submittedName>
        <fullName evidence="2">Uncharacterized protein</fullName>
    </submittedName>
</protein>